<geneLocation type="plasmid" evidence="2 3">
    <name>pSGRIFU3</name>
</geneLocation>
<dbReference type="GeneID" id="91467650"/>
<organism evidence="2 3">
    <name type="scientific">Streptomyces griseofuscus</name>
    <dbReference type="NCBI Taxonomy" id="146922"/>
    <lineage>
        <taxon>Bacteria</taxon>
        <taxon>Bacillati</taxon>
        <taxon>Actinomycetota</taxon>
        <taxon>Actinomycetes</taxon>
        <taxon>Kitasatosporales</taxon>
        <taxon>Streptomycetaceae</taxon>
        <taxon>Streptomyces</taxon>
    </lineage>
</organism>
<accession>A0A7H1QDP2</accession>
<keyword evidence="2" id="KW-0614">Plasmid</keyword>
<reference evidence="2 3" key="1">
    <citation type="submission" date="2020-04" db="EMBL/GenBank/DDBJ databases">
        <title>Characterization and engineering of Streptomyces griseofuscus DSM40191 as a potential heterologous host for expression of BGCs.</title>
        <authorList>
            <person name="Gren T."/>
            <person name="Whitford C.M."/>
            <person name="Mohite O.S."/>
            <person name="Joergensen T.S."/>
            <person name="Nielsen J.B."/>
            <person name="Lee S.Y."/>
            <person name="Weber T."/>
        </authorList>
    </citation>
    <scope>NUCLEOTIDE SEQUENCE [LARGE SCALE GENOMIC DNA]</scope>
    <source>
        <strain evidence="2 3">DSM 40191</strain>
        <plasmid evidence="2 3">pSGRIFU3</plasmid>
    </source>
</reference>
<sequence length="239" mass="26995">MQSHNQARANAARRRQAETGETYAAALAAIRLDRANETDDAAQAANPPVDRGPDYFHDEPVPEVLTELVRYHSNRIAKYLHYAMDEGRWRSDFAEWQAMTLYKLTDAAAHLHLMIGTITAYLRDEGVGRYFLRRYLQVNEDHQVEAYITPRVEEHLAGLNGQPAPEHSLVWHSVGSDIASRSGWSHPERHEALEAALHALYGNYPEDGEAFDHLPPALRERVLALMPLLKDQEHCGAAD</sequence>
<gene>
    <name evidence="2" type="ORF">HEP81_08196</name>
</gene>
<dbReference type="Proteomes" id="UP000516422">
    <property type="component" value="Plasmid pSGRIFU3"/>
</dbReference>
<dbReference type="AlphaFoldDB" id="A0A7H1QDP2"/>
<dbReference type="KEGG" id="sgf:HEP81_08196"/>
<dbReference type="RefSeq" id="WP_157854527.1">
    <property type="nucleotide sequence ID" value="NZ_CP051009.1"/>
</dbReference>
<evidence type="ECO:0000313" key="2">
    <source>
        <dbReference type="EMBL" id="QNT98422.1"/>
    </source>
</evidence>
<proteinExistence type="predicted"/>
<protein>
    <submittedName>
        <fullName evidence="2">Uncharacterized protein</fullName>
    </submittedName>
</protein>
<evidence type="ECO:0000256" key="1">
    <source>
        <dbReference type="SAM" id="MobiDB-lite"/>
    </source>
</evidence>
<dbReference type="EMBL" id="CP051009">
    <property type="protein sequence ID" value="QNT98422.1"/>
    <property type="molecule type" value="Genomic_DNA"/>
</dbReference>
<feature type="region of interest" description="Disordered" evidence="1">
    <location>
        <begin position="37"/>
        <end position="56"/>
    </location>
</feature>
<evidence type="ECO:0000313" key="3">
    <source>
        <dbReference type="Proteomes" id="UP000516422"/>
    </source>
</evidence>
<name>A0A7H1QDP2_9ACTN</name>